<dbReference type="CDD" id="cd00609">
    <property type="entry name" value="AAT_like"/>
    <property type="match status" value="1"/>
</dbReference>
<keyword evidence="12" id="KW-1185">Reference proteome</keyword>
<comment type="function">
    <text evidence="2">Decarboxylates L-threonine-O-3-phosphate to yield (R)-1-amino-2-propanol O-2-phosphate, the precursor for the linkage between the nucleotide loop and the corrin ring in cobalamin.</text>
</comment>
<evidence type="ECO:0000256" key="3">
    <source>
        <dbReference type="ARBA" id="ARBA00004953"/>
    </source>
</evidence>
<evidence type="ECO:0000313" key="12">
    <source>
        <dbReference type="Proteomes" id="UP000664303"/>
    </source>
</evidence>
<evidence type="ECO:0000256" key="8">
    <source>
        <dbReference type="ARBA" id="ARBA00029996"/>
    </source>
</evidence>
<evidence type="ECO:0000259" key="10">
    <source>
        <dbReference type="Pfam" id="PF00155"/>
    </source>
</evidence>
<dbReference type="PANTHER" id="PTHR42885">
    <property type="entry name" value="HISTIDINOL-PHOSPHATE AMINOTRANSFERASE-RELATED"/>
    <property type="match status" value="1"/>
</dbReference>
<comment type="cofactor">
    <cofactor evidence="1">
        <name>pyridoxal 5'-phosphate</name>
        <dbReference type="ChEBI" id="CHEBI:597326"/>
    </cofactor>
</comment>
<evidence type="ECO:0000256" key="5">
    <source>
        <dbReference type="ARBA" id="ARBA00022573"/>
    </source>
</evidence>
<gene>
    <name evidence="11" type="ORF">JYP50_00035</name>
</gene>
<evidence type="ECO:0000313" key="11">
    <source>
        <dbReference type="EMBL" id="MBN7794955.1"/>
    </source>
</evidence>
<keyword evidence="7 11" id="KW-0456">Lyase</keyword>
<dbReference type="EC" id="4.1.1.81" evidence="4"/>
<protein>
    <recommendedName>
        <fullName evidence="4">threonine-phosphate decarboxylase</fullName>
        <ecNumber evidence="4">4.1.1.81</ecNumber>
    </recommendedName>
    <alternativeName>
        <fullName evidence="8">L-threonine-O-3-phosphate decarboxylase</fullName>
    </alternativeName>
</protein>
<reference evidence="11" key="1">
    <citation type="submission" date="2021-02" db="EMBL/GenBank/DDBJ databases">
        <title>PHA producing bacteria isolated from coastal sediment in Guangdong, Shenzhen.</title>
        <authorList>
            <person name="Zheng W."/>
            <person name="Yu S."/>
            <person name="Huang Y."/>
        </authorList>
    </citation>
    <scope>NUCLEOTIDE SEQUENCE</scope>
    <source>
        <strain evidence="11">TN14-10</strain>
    </source>
</reference>
<dbReference type="InterPro" id="IPR004838">
    <property type="entry name" value="NHTrfase_class1_PyrdxlP-BS"/>
</dbReference>
<dbReference type="InterPro" id="IPR015421">
    <property type="entry name" value="PyrdxlP-dep_Trfase_major"/>
</dbReference>
<accession>A0A939IK05</accession>
<evidence type="ECO:0000256" key="6">
    <source>
        <dbReference type="ARBA" id="ARBA00022898"/>
    </source>
</evidence>
<dbReference type="InterPro" id="IPR015422">
    <property type="entry name" value="PyrdxlP-dep_Trfase_small"/>
</dbReference>
<dbReference type="EMBL" id="JAFKCZ010000001">
    <property type="protein sequence ID" value="MBN7794955.1"/>
    <property type="molecule type" value="Genomic_DNA"/>
</dbReference>
<comment type="catalytic activity">
    <reaction evidence="9">
        <text>O-phospho-L-threonine + H(+) = (R)-1-aminopropan-2-yl phosphate + CO2</text>
        <dbReference type="Rhea" id="RHEA:11492"/>
        <dbReference type="ChEBI" id="CHEBI:15378"/>
        <dbReference type="ChEBI" id="CHEBI:16526"/>
        <dbReference type="ChEBI" id="CHEBI:58563"/>
        <dbReference type="ChEBI" id="CHEBI:58675"/>
        <dbReference type="EC" id="4.1.1.81"/>
    </reaction>
</comment>
<dbReference type="GO" id="GO:0009236">
    <property type="term" value="P:cobalamin biosynthetic process"/>
    <property type="evidence" value="ECO:0007669"/>
    <property type="project" value="UniProtKB-KW"/>
</dbReference>
<evidence type="ECO:0000256" key="4">
    <source>
        <dbReference type="ARBA" id="ARBA00012285"/>
    </source>
</evidence>
<organism evidence="11 12">
    <name type="scientific">Parahaliea mediterranea</name>
    <dbReference type="NCBI Taxonomy" id="651086"/>
    <lineage>
        <taxon>Bacteria</taxon>
        <taxon>Pseudomonadati</taxon>
        <taxon>Pseudomonadota</taxon>
        <taxon>Gammaproteobacteria</taxon>
        <taxon>Cellvibrionales</taxon>
        <taxon>Halieaceae</taxon>
        <taxon>Parahaliea</taxon>
    </lineage>
</organism>
<evidence type="ECO:0000256" key="2">
    <source>
        <dbReference type="ARBA" id="ARBA00003444"/>
    </source>
</evidence>
<evidence type="ECO:0000256" key="7">
    <source>
        <dbReference type="ARBA" id="ARBA00023239"/>
    </source>
</evidence>
<dbReference type="Proteomes" id="UP000664303">
    <property type="component" value="Unassembled WGS sequence"/>
</dbReference>
<dbReference type="PANTHER" id="PTHR42885:SF1">
    <property type="entry name" value="THREONINE-PHOSPHATE DECARBOXYLASE"/>
    <property type="match status" value="1"/>
</dbReference>
<keyword evidence="5" id="KW-0169">Cobalamin biosynthesis</keyword>
<evidence type="ECO:0000256" key="9">
    <source>
        <dbReference type="ARBA" id="ARBA00048531"/>
    </source>
</evidence>
<comment type="caution">
    <text evidence="11">The sequence shown here is derived from an EMBL/GenBank/DDBJ whole genome shotgun (WGS) entry which is preliminary data.</text>
</comment>
<proteinExistence type="predicted"/>
<dbReference type="PROSITE" id="PS00105">
    <property type="entry name" value="AA_TRANSFER_CLASS_1"/>
    <property type="match status" value="1"/>
</dbReference>
<dbReference type="Gene3D" id="3.40.640.10">
    <property type="entry name" value="Type I PLP-dependent aspartate aminotransferase-like (Major domain)"/>
    <property type="match status" value="1"/>
</dbReference>
<evidence type="ECO:0000256" key="1">
    <source>
        <dbReference type="ARBA" id="ARBA00001933"/>
    </source>
</evidence>
<dbReference type="NCBIfam" id="TIGR01140">
    <property type="entry name" value="L_thr_O3P_dcar"/>
    <property type="match status" value="1"/>
</dbReference>
<dbReference type="GO" id="GO:0048472">
    <property type="term" value="F:threonine-phosphate decarboxylase activity"/>
    <property type="evidence" value="ECO:0007669"/>
    <property type="project" value="UniProtKB-EC"/>
</dbReference>
<dbReference type="InterPro" id="IPR004839">
    <property type="entry name" value="Aminotransferase_I/II_large"/>
</dbReference>
<dbReference type="Pfam" id="PF00155">
    <property type="entry name" value="Aminotran_1_2"/>
    <property type="match status" value="1"/>
</dbReference>
<dbReference type="InterPro" id="IPR015424">
    <property type="entry name" value="PyrdxlP-dep_Trfase"/>
</dbReference>
<dbReference type="AlphaFoldDB" id="A0A939IK05"/>
<feature type="domain" description="Aminotransferase class I/classII large" evidence="10">
    <location>
        <begin position="53"/>
        <end position="244"/>
    </location>
</feature>
<dbReference type="GO" id="GO:0030170">
    <property type="term" value="F:pyridoxal phosphate binding"/>
    <property type="evidence" value="ECO:0007669"/>
    <property type="project" value="InterPro"/>
</dbReference>
<sequence>MALTHGGNLNAAMARFGGRREQWLDLSTGISPRSWPVPPVPEAVWQRLPEADDDLVAAAAGYYGCDERGVLPVPGSQHAIALLPSLWPRDAVALPRWGYEEHRAAWEAAGHRCTFYRDLAELEARVADEAVHYAVVINPNNPLGELFDPASLLALASALGERGGRLLVDEAFIDHGSGDSLIPVAHPAVVVLRSVGKFFGLAGLRLGFALAPRREIAALAAATNPWAVSHPARWIGAAALADTRWQARQRLWIEEVGNRWRRDIQALLPGRAVRGAGLFASVSLPAKTALGLQVAAAGQALWLRVYGPRGDEAVVRFGLPPPGRERDARERLRRAVGNCEDLRELGLGQ</sequence>
<name>A0A939IK05_9GAMM</name>
<keyword evidence="6" id="KW-0663">Pyridoxal phosphate</keyword>
<dbReference type="RefSeq" id="WP_206558409.1">
    <property type="nucleotide sequence ID" value="NZ_JAFKCZ010000001.1"/>
</dbReference>
<dbReference type="InterPro" id="IPR005860">
    <property type="entry name" value="CobD"/>
</dbReference>
<dbReference type="Gene3D" id="3.90.1150.10">
    <property type="entry name" value="Aspartate Aminotransferase, domain 1"/>
    <property type="match status" value="1"/>
</dbReference>
<dbReference type="SUPFAM" id="SSF53383">
    <property type="entry name" value="PLP-dependent transferases"/>
    <property type="match status" value="1"/>
</dbReference>
<comment type="pathway">
    <text evidence="3">Cofactor biosynthesis; adenosylcobalamin biosynthesis.</text>
</comment>